<evidence type="ECO:0008006" key="4">
    <source>
        <dbReference type="Google" id="ProtNLM"/>
    </source>
</evidence>
<dbReference type="RefSeq" id="WP_330800531.1">
    <property type="nucleotide sequence ID" value="NZ_JAZEWV010000053.1"/>
</dbReference>
<accession>A0ABU7PM58</accession>
<evidence type="ECO:0000313" key="2">
    <source>
        <dbReference type="EMBL" id="MEE4546763.1"/>
    </source>
</evidence>
<feature type="region of interest" description="Disordered" evidence="1">
    <location>
        <begin position="51"/>
        <end position="74"/>
    </location>
</feature>
<feature type="region of interest" description="Disordered" evidence="1">
    <location>
        <begin position="104"/>
        <end position="129"/>
    </location>
</feature>
<keyword evidence="3" id="KW-1185">Reference proteome</keyword>
<proteinExistence type="predicted"/>
<organism evidence="2 3">
    <name type="scientific">Actinacidiphila polyblastidii</name>
    <dbReference type="NCBI Taxonomy" id="3110430"/>
    <lineage>
        <taxon>Bacteria</taxon>
        <taxon>Bacillati</taxon>
        <taxon>Actinomycetota</taxon>
        <taxon>Actinomycetes</taxon>
        <taxon>Kitasatosporales</taxon>
        <taxon>Streptomycetaceae</taxon>
        <taxon>Actinacidiphila</taxon>
    </lineage>
</organism>
<evidence type="ECO:0000313" key="3">
    <source>
        <dbReference type="Proteomes" id="UP001344658"/>
    </source>
</evidence>
<evidence type="ECO:0000256" key="1">
    <source>
        <dbReference type="SAM" id="MobiDB-lite"/>
    </source>
</evidence>
<name>A0ABU7PM58_9ACTN</name>
<reference evidence="2 3" key="1">
    <citation type="submission" date="2023-12" db="EMBL/GenBank/DDBJ databases">
        <title>Streptomyces sp. V4-01.</title>
        <authorList>
            <person name="Somphong A."/>
            <person name="Phongsopitanun W."/>
        </authorList>
    </citation>
    <scope>NUCLEOTIDE SEQUENCE [LARGE SCALE GENOMIC DNA]</scope>
    <source>
        <strain evidence="2 3">V4-01</strain>
    </source>
</reference>
<dbReference type="EMBL" id="JAZEWV010000053">
    <property type="protein sequence ID" value="MEE4546763.1"/>
    <property type="molecule type" value="Genomic_DNA"/>
</dbReference>
<dbReference type="Proteomes" id="UP001344658">
    <property type="component" value="Unassembled WGS sequence"/>
</dbReference>
<sequence length="129" mass="13861">MTTPIGPACGTCGDPAVVHWQRRLTPDEITDEQAKEQARRSEVLTAHDQLVASVKDSPTPVPLPARPEFGPLSDHADSTNVVHACAKHAIDRDTAARIHQAGCTGCDCTPEPLPETDTEPEQPELPPGW</sequence>
<comment type="caution">
    <text evidence="2">The sequence shown here is derived from an EMBL/GenBank/DDBJ whole genome shotgun (WGS) entry which is preliminary data.</text>
</comment>
<protein>
    <recommendedName>
        <fullName evidence="4">HNH endonuclease</fullName>
    </recommendedName>
</protein>
<gene>
    <name evidence="2" type="ORF">V2S66_32965</name>
</gene>